<dbReference type="Gene3D" id="1.20.1280.50">
    <property type="match status" value="1"/>
</dbReference>
<accession>A0A7J7DMS8</accession>
<name>A0A7J7DMS8_TRIWF</name>
<proteinExistence type="predicted"/>
<evidence type="ECO:0000259" key="2">
    <source>
        <dbReference type="Pfam" id="PF03478"/>
    </source>
</evidence>
<comment type="caution">
    <text evidence="3">The sequence shown here is derived from an EMBL/GenBank/DDBJ whole genome shotgun (WGS) entry which is preliminary data.</text>
</comment>
<dbReference type="InterPro" id="IPR005174">
    <property type="entry name" value="KIB1-4_b-propeller"/>
</dbReference>
<sequence>MEGGHETYVNYGRPPLPSGVCLHKKKTPSSSSSSYGRWSELPVDIMAMILRILDSTDDHLNFSKVCKSWRYGASRAPIRLQIPLVLLPSDTRRRAKARWISLLDMSTGKIHEFNLPKPIHGGTCYGCSKGWILMGKRSWESIKPRLFLFNPISGSYVKLPSIPITIHLFHSSSLSFLIEGFQLSSAAMSLSSTNSTVAIICHGVIAICRPHSPKTKRWITLQKGWWDYADIFFSGD</sequence>
<dbReference type="PANTHER" id="PTHR44259:SF87">
    <property type="entry name" value="F-BOX DOMAIN-CONTAINING PROTEIN"/>
    <property type="match status" value="1"/>
</dbReference>
<evidence type="ECO:0000259" key="1">
    <source>
        <dbReference type="Pfam" id="PF00646"/>
    </source>
</evidence>
<evidence type="ECO:0000313" key="3">
    <source>
        <dbReference type="EMBL" id="KAF5747589.1"/>
    </source>
</evidence>
<organism evidence="3 4">
    <name type="scientific">Tripterygium wilfordii</name>
    <name type="common">Thunder God vine</name>
    <dbReference type="NCBI Taxonomy" id="458696"/>
    <lineage>
        <taxon>Eukaryota</taxon>
        <taxon>Viridiplantae</taxon>
        <taxon>Streptophyta</taxon>
        <taxon>Embryophyta</taxon>
        <taxon>Tracheophyta</taxon>
        <taxon>Spermatophyta</taxon>
        <taxon>Magnoliopsida</taxon>
        <taxon>eudicotyledons</taxon>
        <taxon>Gunneridae</taxon>
        <taxon>Pentapetalae</taxon>
        <taxon>rosids</taxon>
        <taxon>fabids</taxon>
        <taxon>Celastrales</taxon>
        <taxon>Celastraceae</taxon>
        <taxon>Tripterygium</taxon>
    </lineage>
</organism>
<reference evidence="3 4" key="1">
    <citation type="journal article" date="2020" name="Nat. Commun.">
        <title>Genome of Tripterygium wilfordii and identification of cytochrome P450 involved in triptolide biosynthesis.</title>
        <authorList>
            <person name="Tu L."/>
            <person name="Su P."/>
            <person name="Zhang Z."/>
            <person name="Gao L."/>
            <person name="Wang J."/>
            <person name="Hu T."/>
            <person name="Zhou J."/>
            <person name="Zhang Y."/>
            <person name="Zhao Y."/>
            <person name="Liu Y."/>
            <person name="Song Y."/>
            <person name="Tong Y."/>
            <person name="Lu Y."/>
            <person name="Yang J."/>
            <person name="Xu C."/>
            <person name="Jia M."/>
            <person name="Peters R.J."/>
            <person name="Huang L."/>
            <person name="Gao W."/>
        </authorList>
    </citation>
    <scope>NUCLEOTIDE SEQUENCE [LARGE SCALE GENOMIC DNA]</scope>
    <source>
        <strain evidence="4">cv. XIE 37</strain>
        <tissue evidence="3">Leaf</tissue>
    </source>
</reference>
<evidence type="ECO:0008006" key="5">
    <source>
        <dbReference type="Google" id="ProtNLM"/>
    </source>
</evidence>
<keyword evidence="4" id="KW-1185">Reference proteome</keyword>
<feature type="domain" description="F-box" evidence="1">
    <location>
        <begin position="38"/>
        <end position="70"/>
    </location>
</feature>
<dbReference type="InterPro" id="IPR036047">
    <property type="entry name" value="F-box-like_dom_sf"/>
</dbReference>
<dbReference type="Pfam" id="PF03478">
    <property type="entry name" value="Beta-prop_KIB1-4"/>
    <property type="match status" value="1"/>
</dbReference>
<dbReference type="AlphaFoldDB" id="A0A7J7DMS8"/>
<dbReference type="SUPFAM" id="SSF81383">
    <property type="entry name" value="F-box domain"/>
    <property type="match status" value="1"/>
</dbReference>
<dbReference type="PANTHER" id="PTHR44259">
    <property type="entry name" value="OS07G0183000 PROTEIN-RELATED"/>
    <property type="match status" value="1"/>
</dbReference>
<dbReference type="InParanoid" id="A0A7J7DMS8"/>
<protein>
    <recommendedName>
        <fullName evidence="5">F-box domain-containing protein</fullName>
    </recommendedName>
</protein>
<dbReference type="EMBL" id="JAAARO010000005">
    <property type="protein sequence ID" value="KAF5747589.1"/>
    <property type="molecule type" value="Genomic_DNA"/>
</dbReference>
<gene>
    <name evidence="3" type="ORF">HS088_TW05G00314</name>
</gene>
<evidence type="ECO:0000313" key="4">
    <source>
        <dbReference type="Proteomes" id="UP000593562"/>
    </source>
</evidence>
<feature type="domain" description="KIB1-4 beta-propeller" evidence="2">
    <location>
        <begin position="103"/>
        <end position="234"/>
    </location>
</feature>
<dbReference type="InterPro" id="IPR001810">
    <property type="entry name" value="F-box_dom"/>
</dbReference>
<dbReference type="Proteomes" id="UP000593562">
    <property type="component" value="Unassembled WGS sequence"/>
</dbReference>
<dbReference type="InterPro" id="IPR050942">
    <property type="entry name" value="F-box_BR-signaling"/>
</dbReference>
<dbReference type="Pfam" id="PF00646">
    <property type="entry name" value="F-box"/>
    <property type="match status" value="1"/>
</dbReference>